<protein>
    <submittedName>
        <fullName evidence="2">Serine carboxypeptidase 3</fullName>
    </submittedName>
</protein>
<keyword evidence="2" id="KW-0121">Carboxypeptidase</keyword>
<dbReference type="EMBL" id="QZWG01000014">
    <property type="protein sequence ID" value="RZB69490.1"/>
    <property type="molecule type" value="Genomic_DNA"/>
</dbReference>
<dbReference type="Pfam" id="PF00450">
    <property type="entry name" value="Peptidase_S10"/>
    <property type="match status" value="1"/>
</dbReference>
<keyword evidence="3" id="KW-1185">Reference proteome</keyword>
<keyword evidence="2" id="KW-0378">Hydrolase</keyword>
<evidence type="ECO:0000313" key="2">
    <source>
        <dbReference type="EMBL" id="RZB69490.1"/>
    </source>
</evidence>
<dbReference type="AlphaFoldDB" id="A0A445H723"/>
<dbReference type="GO" id="GO:0006508">
    <property type="term" value="P:proteolysis"/>
    <property type="evidence" value="ECO:0007669"/>
    <property type="project" value="InterPro"/>
</dbReference>
<sequence length="195" mass="22140">MLPKFIISPFRVESQEGKHVNKRRKHVRSFESTNMDVGLRLLPQITSLNTTSNVLLKSAVRKANQRFIPQDLCFLKTCNLCNKKLSPYKDIYMYSSIVYSAMMQDWMRNLEVGIPTLLEEGIKVLMYAGEEDLICNWLGNSRWVNAMEWSGQKQFGASSTVPFLVDGVEAGTLKSHGPLAFLKVCVQGRLFTLVT</sequence>
<comment type="caution">
    <text evidence="2">The sequence shown here is derived from an EMBL/GenBank/DDBJ whole genome shotgun (WGS) entry which is preliminary data.</text>
</comment>
<dbReference type="InterPro" id="IPR029058">
    <property type="entry name" value="AB_hydrolase_fold"/>
</dbReference>
<dbReference type="GO" id="GO:0004185">
    <property type="term" value="F:serine-type carboxypeptidase activity"/>
    <property type="evidence" value="ECO:0007669"/>
    <property type="project" value="InterPro"/>
</dbReference>
<dbReference type="Proteomes" id="UP000289340">
    <property type="component" value="Chromosome 14"/>
</dbReference>
<organism evidence="2 3">
    <name type="scientific">Glycine soja</name>
    <name type="common">Wild soybean</name>
    <dbReference type="NCBI Taxonomy" id="3848"/>
    <lineage>
        <taxon>Eukaryota</taxon>
        <taxon>Viridiplantae</taxon>
        <taxon>Streptophyta</taxon>
        <taxon>Embryophyta</taxon>
        <taxon>Tracheophyta</taxon>
        <taxon>Spermatophyta</taxon>
        <taxon>Magnoliopsida</taxon>
        <taxon>eudicotyledons</taxon>
        <taxon>Gunneridae</taxon>
        <taxon>Pentapetalae</taxon>
        <taxon>rosids</taxon>
        <taxon>fabids</taxon>
        <taxon>Fabales</taxon>
        <taxon>Fabaceae</taxon>
        <taxon>Papilionoideae</taxon>
        <taxon>50 kb inversion clade</taxon>
        <taxon>NPAAA clade</taxon>
        <taxon>indigoferoid/millettioid clade</taxon>
        <taxon>Phaseoleae</taxon>
        <taxon>Glycine</taxon>
        <taxon>Glycine subgen. Soja</taxon>
    </lineage>
</organism>
<keyword evidence="2" id="KW-0645">Protease</keyword>
<dbReference type="Gene3D" id="3.40.50.1820">
    <property type="entry name" value="alpha/beta hydrolase"/>
    <property type="match status" value="1"/>
</dbReference>
<comment type="similarity">
    <text evidence="1">Belongs to the peptidase S10 family.</text>
</comment>
<proteinExistence type="inferred from homology"/>
<dbReference type="PANTHER" id="PTHR47847:SF2">
    <property type="entry name" value="FCS-LIKE ZINC FINGER 17-RELATED"/>
    <property type="match status" value="1"/>
</dbReference>
<dbReference type="SUPFAM" id="SSF53474">
    <property type="entry name" value="alpha/beta-Hydrolases"/>
    <property type="match status" value="1"/>
</dbReference>
<dbReference type="InterPro" id="IPR044181">
    <property type="entry name" value="FLZ17/18"/>
</dbReference>
<evidence type="ECO:0000256" key="1">
    <source>
        <dbReference type="ARBA" id="ARBA00009431"/>
    </source>
</evidence>
<dbReference type="InterPro" id="IPR001563">
    <property type="entry name" value="Peptidase_S10"/>
</dbReference>
<dbReference type="GO" id="GO:0008270">
    <property type="term" value="F:zinc ion binding"/>
    <property type="evidence" value="ECO:0007669"/>
    <property type="project" value="UniProtKB-KW"/>
</dbReference>
<evidence type="ECO:0000313" key="3">
    <source>
        <dbReference type="Proteomes" id="UP000289340"/>
    </source>
</evidence>
<gene>
    <name evidence="2" type="ORF">D0Y65_039019</name>
</gene>
<name>A0A445H723_GLYSO</name>
<accession>A0A445H723</accession>
<reference evidence="2 3" key="1">
    <citation type="submission" date="2018-09" db="EMBL/GenBank/DDBJ databases">
        <title>A high-quality reference genome of wild soybean provides a powerful tool to mine soybean genomes.</title>
        <authorList>
            <person name="Xie M."/>
            <person name="Chung C.Y.L."/>
            <person name="Li M.-W."/>
            <person name="Wong F.-L."/>
            <person name="Chan T.-F."/>
            <person name="Lam H.-M."/>
        </authorList>
    </citation>
    <scope>NUCLEOTIDE SEQUENCE [LARGE SCALE GENOMIC DNA]</scope>
    <source>
        <strain evidence="3">cv. W05</strain>
        <tissue evidence="2">Hypocotyl of etiolated seedlings</tissue>
    </source>
</reference>
<dbReference type="PANTHER" id="PTHR47847">
    <property type="entry name" value="FCS-LIKE ZINC FINGER 17"/>
    <property type="match status" value="1"/>
</dbReference>